<organism evidence="2 3">
    <name type="scientific">Paenalkalicoccus suaedae</name>
    <dbReference type="NCBI Taxonomy" id="2592382"/>
    <lineage>
        <taxon>Bacteria</taxon>
        <taxon>Bacillati</taxon>
        <taxon>Bacillota</taxon>
        <taxon>Bacilli</taxon>
        <taxon>Bacillales</taxon>
        <taxon>Bacillaceae</taxon>
        <taxon>Paenalkalicoccus</taxon>
    </lineage>
</organism>
<dbReference type="SUPFAM" id="SSF56235">
    <property type="entry name" value="N-terminal nucleophile aminohydrolases (Ntn hydrolases)"/>
    <property type="match status" value="1"/>
</dbReference>
<evidence type="ECO:0000313" key="3">
    <source>
        <dbReference type="Proteomes" id="UP000318138"/>
    </source>
</evidence>
<keyword evidence="2" id="KW-0378">Hydrolase</keyword>
<gene>
    <name evidence="2" type="ORF">FLK61_33470</name>
</gene>
<dbReference type="NCBIfam" id="NF040521">
    <property type="entry name" value="C45_proenzyme"/>
    <property type="match status" value="1"/>
</dbReference>
<dbReference type="AlphaFoldDB" id="A0A859FKD9"/>
<dbReference type="KEGG" id="psua:FLK61_33470"/>
<proteinExistence type="predicted"/>
<dbReference type="PANTHER" id="PTHR34180">
    <property type="entry name" value="PEPTIDASE C45"/>
    <property type="match status" value="1"/>
</dbReference>
<dbReference type="Proteomes" id="UP000318138">
    <property type="component" value="Chromosome"/>
</dbReference>
<dbReference type="EMBL" id="CP041372">
    <property type="protein sequence ID" value="QKS73262.1"/>
    <property type="molecule type" value="Genomic_DNA"/>
</dbReference>
<evidence type="ECO:0000259" key="1">
    <source>
        <dbReference type="Pfam" id="PF03417"/>
    </source>
</evidence>
<keyword evidence="3" id="KW-1185">Reference proteome</keyword>
<dbReference type="PANTHER" id="PTHR34180:SF1">
    <property type="entry name" value="BETA-ALANYL-DOPAMINE_CARCININE HYDROLASE"/>
    <property type="match status" value="1"/>
</dbReference>
<reference evidence="3" key="1">
    <citation type="submission" date="2019-07" db="EMBL/GenBank/DDBJ databases">
        <title>Bacillus alkalisoli sp. nov. isolated from saline soil.</title>
        <authorList>
            <person name="Sun J.-Q."/>
            <person name="Xu L."/>
        </authorList>
    </citation>
    <scope>NUCLEOTIDE SEQUENCE [LARGE SCALE GENOMIC DNA]</scope>
    <source>
        <strain evidence="3">M4U3P1</strain>
    </source>
</reference>
<dbReference type="Gene3D" id="3.60.60.10">
    <property type="entry name" value="Penicillin V Acylase, Chain A"/>
    <property type="match status" value="1"/>
</dbReference>
<feature type="domain" description="Peptidase C45 hydrolase" evidence="1">
    <location>
        <begin position="103"/>
        <end position="309"/>
    </location>
</feature>
<sequence length="346" mass="39323">MMNVYSHIYSFKGTHYDFGIEQSKHLRQTPLLQNRKKQWDKRSRHFRFIRSDVEEALRTIAPGIWEELTGLSDGLHISMDEAIKNFGGYYMEIERSGCSIYADTSFLVRNYDSHPLGYEGRFSLFNPTDKGYASIGPTMQVTGRTDGMNEKGLSIGYNFVNRRNRNNGFLCNMIARIVLENAATVDEAVQLLKELPHRNSFNYVVSDGVNEPMIVEASPEGFATRTGFSCTNHYDLLLKENRYRTDDSENRHAVLQQHPNLEGFDAFKLLNNEHDGVFSKKYDASAGTLHTAVYFTKEQKVGFALGGNRLPLMIDFGAWLRGKKMHATKVKGAIDSTNPFVSMLTL</sequence>
<dbReference type="InterPro" id="IPR047794">
    <property type="entry name" value="C45_proenzyme-like"/>
</dbReference>
<dbReference type="Pfam" id="PF03417">
    <property type="entry name" value="AAT"/>
    <property type="match status" value="1"/>
</dbReference>
<evidence type="ECO:0000313" key="2">
    <source>
        <dbReference type="EMBL" id="QKS73262.1"/>
    </source>
</evidence>
<dbReference type="GO" id="GO:0016787">
    <property type="term" value="F:hydrolase activity"/>
    <property type="evidence" value="ECO:0007669"/>
    <property type="project" value="UniProtKB-KW"/>
</dbReference>
<accession>A0A859FKD9</accession>
<name>A0A859FKD9_9BACI</name>
<dbReference type="InterPro" id="IPR047801">
    <property type="entry name" value="Peptidase_C45"/>
</dbReference>
<dbReference type="InterPro" id="IPR005079">
    <property type="entry name" value="Peptidase_C45_hydrolase"/>
</dbReference>
<dbReference type="InterPro" id="IPR029055">
    <property type="entry name" value="Ntn_hydrolases_N"/>
</dbReference>
<protein>
    <submittedName>
        <fullName evidence="2">Linear amide C-N hydrolase</fullName>
    </submittedName>
</protein>